<feature type="domain" description="Gcp-like" evidence="1">
    <location>
        <begin position="33"/>
        <end position="139"/>
    </location>
</feature>
<dbReference type="PANTHER" id="PTHR11735">
    <property type="entry name" value="TRNA N6-ADENOSINE THREONYLCARBAMOYLTRANSFERASE"/>
    <property type="match status" value="1"/>
</dbReference>
<protein>
    <submittedName>
        <fullName evidence="2">tRNA (Adenosine(37)-N6)-threonylcarbamoyltransferase complex dimerization subunit type 1 TsaB</fullName>
    </submittedName>
</protein>
<keyword evidence="2" id="KW-0808">Transferase</keyword>
<dbReference type="Pfam" id="PF00814">
    <property type="entry name" value="TsaD"/>
    <property type="match status" value="1"/>
</dbReference>
<evidence type="ECO:0000313" key="3">
    <source>
        <dbReference type="Proteomes" id="UP000263900"/>
    </source>
</evidence>
<dbReference type="KEGG" id="pseg:D3H65_24940"/>
<dbReference type="InterPro" id="IPR000905">
    <property type="entry name" value="Gcp-like_dom"/>
</dbReference>
<dbReference type="InterPro" id="IPR022496">
    <property type="entry name" value="T6A_TsaB"/>
</dbReference>
<evidence type="ECO:0000259" key="1">
    <source>
        <dbReference type="Pfam" id="PF00814"/>
    </source>
</evidence>
<dbReference type="GO" id="GO:0016740">
    <property type="term" value="F:transferase activity"/>
    <property type="evidence" value="ECO:0007669"/>
    <property type="project" value="UniProtKB-KW"/>
</dbReference>
<dbReference type="GO" id="GO:0005829">
    <property type="term" value="C:cytosol"/>
    <property type="evidence" value="ECO:0007669"/>
    <property type="project" value="TreeGrafter"/>
</dbReference>
<dbReference type="GO" id="GO:0002949">
    <property type="term" value="P:tRNA threonylcarbamoyladenosine modification"/>
    <property type="evidence" value="ECO:0007669"/>
    <property type="project" value="InterPro"/>
</dbReference>
<dbReference type="Gene3D" id="3.30.420.40">
    <property type="match status" value="2"/>
</dbReference>
<gene>
    <name evidence="2" type="primary">tsaB</name>
    <name evidence="2" type="ORF">D3H65_24940</name>
</gene>
<proteinExistence type="predicted"/>
<dbReference type="NCBIfam" id="TIGR03725">
    <property type="entry name" value="T6A_YeaZ"/>
    <property type="match status" value="1"/>
</dbReference>
<dbReference type="RefSeq" id="WP_119052908.1">
    <property type="nucleotide sequence ID" value="NZ_CP032157.1"/>
</dbReference>
<name>A0A3B7MRA3_9BACT</name>
<keyword evidence="3" id="KW-1185">Reference proteome</keyword>
<evidence type="ECO:0000313" key="2">
    <source>
        <dbReference type="EMBL" id="AXY77032.1"/>
    </source>
</evidence>
<dbReference type="OrthoDB" id="9784166at2"/>
<dbReference type="EMBL" id="CP032157">
    <property type="protein sequence ID" value="AXY77032.1"/>
    <property type="molecule type" value="Genomic_DNA"/>
</dbReference>
<dbReference type="PANTHER" id="PTHR11735:SF11">
    <property type="entry name" value="TRNA THREONYLCARBAMOYLADENOSINE BIOSYNTHESIS PROTEIN TSAB"/>
    <property type="match status" value="1"/>
</dbReference>
<sequence length="232" mass="25377">MGLILNIDTATQNASICLAANGECIATMVNREQKDHAGWVQAAIAQLMREAGYTMQQLEAVAVTEGPGSYTGLRVGLATAKGLCYALHIPLITESTLKVIAYATRGAMGLSSGQSPLVPTLLCPMIDARRMEVFTAVYSMDLEVVIPGGARVLDNNSFNKELENNRLIFCGNAIGKWKPLCNHSNATFYEGEEYSAADLGKLAEQRFERKMWADLAYAEPAYLKEFYSHIKN</sequence>
<reference evidence="2 3" key="1">
    <citation type="submission" date="2018-09" db="EMBL/GenBank/DDBJ databases">
        <title>Genome sequencing of strain 6GH32-13.</title>
        <authorList>
            <person name="Weon H.-Y."/>
            <person name="Heo J."/>
            <person name="Kwon S.-W."/>
        </authorList>
    </citation>
    <scope>NUCLEOTIDE SEQUENCE [LARGE SCALE GENOMIC DNA]</scope>
    <source>
        <strain evidence="2 3">5GH32-13</strain>
    </source>
</reference>
<dbReference type="CDD" id="cd24032">
    <property type="entry name" value="ASKHA_NBD_TsaB"/>
    <property type="match status" value="1"/>
</dbReference>
<organism evidence="2 3">
    <name type="scientific">Paraflavitalea soli</name>
    <dbReference type="NCBI Taxonomy" id="2315862"/>
    <lineage>
        <taxon>Bacteria</taxon>
        <taxon>Pseudomonadati</taxon>
        <taxon>Bacteroidota</taxon>
        <taxon>Chitinophagia</taxon>
        <taxon>Chitinophagales</taxon>
        <taxon>Chitinophagaceae</taxon>
        <taxon>Paraflavitalea</taxon>
    </lineage>
</organism>
<dbReference type="SUPFAM" id="SSF53067">
    <property type="entry name" value="Actin-like ATPase domain"/>
    <property type="match status" value="2"/>
</dbReference>
<dbReference type="Proteomes" id="UP000263900">
    <property type="component" value="Chromosome"/>
</dbReference>
<dbReference type="AlphaFoldDB" id="A0A3B7MRA3"/>
<dbReference type="InterPro" id="IPR043129">
    <property type="entry name" value="ATPase_NBD"/>
</dbReference>
<accession>A0A3B7MRA3</accession>